<dbReference type="AlphaFoldDB" id="A0AA37H237"/>
<dbReference type="EMBL" id="BPPX01000056">
    <property type="protein sequence ID" value="GJC90546.1"/>
    <property type="molecule type" value="Genomic_DNA"/>
</dbReference>
<keyword evidence="1" id="KW-0175">Coiled coil</keyword>
<proteinExistence type="predicted"/>
<name>A0AA37H237_9PEZI</name>
<dbReference type="Proteomes" id="UP001055172">
    <property type="component" value="Unassembled WGS sequence"/>
</dbReference>
<gene>
    <name evidence="2" type="ORF">ColLi_13384</name>
</gene>
<keyword evidence="3" id="KW-1185">Reference proteome</keyword>
<feature type="coiled-coil region" evidence="1">
    <location>
        <begin position="36"/>
        <end position="63"/>
    </location>
</feature>
<accession>A0AA37H237</accession>
<evidence type="ECO:0000313" key="3">
    <source>
        <dbReference type="Proteomes" id="UP001055172"/>
    </source>
</evidence>
<organism evidence="2 3">
    <name type="scientific">Colletotrichum liriopes</name>
    <dbReference type="NCBI Taxonomy" id="708192"/>
    <lineage>
        <taxon>Eukaryota</taxon>
        <taxon>Fungi</taxon>
        <taxon>Dikarya</taxon>
        <taxon>Ascomycota</taxon>
        <taxon>Pezizomycotina</taxon>
        <taxon>Sordariomycetes</taxon>
        <taxon>Hypocreomycetidae</taxon>
        <taxon>Glomerellales</taxon>
        <taxon>Glomerellaceae</taxon>
        <taxon>Colletotrichum</taxon>
        <taxon>Colletotrichum spaethianum species complex</taxon>
    </lineage>
</organism>
<reference evidence="2 3" key="1">
    <citation type="submission" date="2021-07" db="EMBL/GenBank/DDBJ databases">
        <title>Genome data of Colletotrichum spaethianum.</title>
        <authorList>
            <person name="Utami Y.D."/>
            <person name="Hiruma K."/>
        </authorList>
    </citation>
    <scope>NUCLEOTIDE SEQUENCE [LARGE SCALE GENOMIC DNA]</scope>
    <source>
        <strain evidence="2 3">MAFF 242679</strain>
    </source>
</reference>
<evidence type="ECO:0000313" key="2">
    <source>
        <dbReference type="EMBL" id="GJC90546.1"/>
    </source>
</evidence>
<comment type="caution">
    <text evidence="2">The sequence shown here is derived from an EMBL/GenBank/DDBJ whole genome shotgun (WGS) entry which is preliminary data.</text>
</comment>
<evidence type="ECO:0000256" key="1">
    <source>
        <dbReference type="SAM" id="Coils"/>
    </source>
</evidence>
<protein>
    <submittedName>
        <fullName evidence="2">Uncharacterized protein</fullName>
    </submittedName>
</protein>
<sequence length="66" mass="7518">MAKAWTKLERPRTAVQKQRKLIGDAVYMEKVALATQEAEKKKLADLESEANGFEATIEQLEQLKIE</sequence>